<evidence type="ECO:0000259" key="2">
    <source>
        <dbReference type="Pfam" id="PF06580"/>
    </source>
</evidence>
<dbReference type="SUPFAM" id="SSF55874">
    <property type="entry name" value="ATPase domain of HSP90 chaperone/DNA topoisomerase II/histidine kinase"/>
    <property type="match status" value="1"/>
</dbReference>
<dbReference type="Gene3D" id="3.30.565.10">
    <property type="entry name" value="Histidine kinase-like ATPase, C-terminal domain"/>
    <property type="match status" value="1"/>
</dbReference>
<organism evidence="3 4">
    <name type="scientific">Flagellimonas iocasae</name>
    <dbReference type="NCBI Taxonomy" id="2055905"/>
    <lineage>
        <taxon>Bacteria</taxon>
        <taxon>Pseudomonadati</taxon>
        <taxon>Bacteroidota</taxon>
        <taxon>Flavobacteriia</taxon>
        <taxon>Flavobacteriales</taxon>
        <taxon>Flavobacteriaceae</taxon>
        <taxon>Flagellimonas</taxon>
    </lineage>
</organism>
<dbReference type="InterPro" id="IPR036890">
    <property type="entry name" value="HATPase_C_sf"/>
</dbReference>
<gene>
    <name evidence="3" type="ORF">ACFSJE_06630</name>
</gene>
<feature type="transmembrane region" description="Helical" evidence="1">
    <location>
        <begin position="75"/>
        <end position="94"/>
    </location>
</feature>
<dbReference type="EC" id="2.7.13.3" evidence="3"/>
<keyword evidence="1" id="KW-1133">Transmembrane helix</keyword>
<feature type="transmembrane region" description="Helical" evidence="1">
    <location>
        <begin position="114"/>
        <end position="137"/>
    </location>
</feature>
<keyword evidence="1" id="KW-0472">Membrane</keyword>
<name>A0ABW4XVL8_9FLAO</name>
<feature type="transmembrane region" description="Helical" evidence="1">
    <location>
        <begin position="45"/>
        <end position="63"/>
    </location>
</feature>
<dbReference type="InterPro" id="IPR010559">
    <property type="entry name" value="Sig_transdc_His_kin_internal"/>
</dbReference>
<proteinExistence type="predicted"/>
<dbReference type="InterPro" id="IPR050640">
    <property type="entry name" value="Bact_2-comp_sensor_kinase"/>
</dbReference>
<sequence length="363" mass="43419">MIEKFFGTHRRIYYHILFWLAYVLFYTIFWGSYEGSNYFDETLQLLFLLPWKLIPTYITLYYLMPKYLYPKRTTMYILLSILLAVSMALIDRYMNWRFLYHWFNVEDEHWKDPLWYLPKVINSMLSVYTPVFVAMSIKLQRFYYKKEQINKELEKEKIETELKFLKAQIHPHFLFNTLNSIYALSLEKSAKTPDAVLGLSKFLDYMLYDCNDRLISVQKEWEELMNLVALEQLRYGDKLTISTHFENDDIDSYIPPLLLLPFVENAFKHGADTLLDDSFITIRLKSDNKQLRFVVENSKASSQEREELDGDKNIGLKNVKRRLALFFPDKHHLDIREEQDQFLITLEIDLSGINVQSVYGKND</sequence>
<keyword evidence="1" id="KW-0812">Transmembrane</keyword>
<comment type="caution">
    <text evidence="3">The sequence shown here is derived from an EMBL/GenBank/DDBJ whole genome shotgun (WGS) entry which is preliminary data.</text>
</comment>
<keyword evidence="3" id="KW-0418">Kinase</keyword>
<keyword evidence="4" id="KW-1185">Reference proteome</keyword>
<dbReference type="PANTHER" id="PTHR34220:SF7">
    <property type="entry name" value="SENSOR HISTIDINE KINASE YPDA"/>
    <property type="match status" value="1"/>
</dbReference>
<protein>
    <submittedName>
        <fullName evidence="3">Sensor histidine kinase</fullName>
        <ecNumber evidence="3">2.7.13.3</ecNumber>
    </submittedName>
</protein>
<dbReference type="EMBL" id="JBHUHU010000002">
    <property type="protein sequence ID" value="MFD2099442.1"/>
    <property type="molecule type" value="Genomic_DNA"/>
</dbReference>
<feature type="domain" description="Signal transduction histidine kinase internal region" evidence="2">
    <location>
        <begin position="160"/>
        <end position="239"/>
    </location>
</feature>
<evidence type="ECO:0000256" key="1">
    <source>
        <dbReference type="SAM" id="Phobius"/>
    </source>
</evidence>
<dbReference type="GO" id="GO:0004673">
    <property type="term" value="F:protein histidine kinase activity"/>
    <property type="evidence" value="ECO:0007669"/>
    <property type="project" value="UniProtKB-EC"/>
</dbReference>
<accession>A0ABW4XVL8</accession>
<evidence type="ECO:0000313" key="4">
    <source>
        <dbReference type="Proteomes" id="UP001597342"/>
    </source>
</evidence>
<dbReference type="Proteomes" id="UP001597342">
    <property type="component" value="Unassembled WGS sequence"/>
</dbReference>
<feature type="transmembrane region" description="Helical" evidence="1">
    <location>
        <begin position="12"/>
        <end position="33"/>
    </location>
</feature>
<dbReference type="PANTHER" id="PTHR34220">
    <property type="entry name" value="SENSOR HISTIDINE KINASE YPDA"/>
    <property type="match status" value="1"/>
</dbReference>
<dbReference type="RefSeq" id="WP_379830201.1">
    <property type="nucleotide sequence ID" value="NZ_JBHUHU010000002.1"/>
</dbReference>
<keyword evidence="3" id="KW-0808">Transferase</keyword>
<evidence type="ECO:0000313" key="3">
    <source>
        <dbReference type="EMBL" id="MFD2099442.1"/>
    </source>
</evidence>
<reference evidence="4" key="1">
    <citation type="journal article" date="2019" name="Int. J. Syst. Evol. Microbiol.">
        <title>The Global Catalogue of Microorganisms (GCM) 10K type strain sequencing project: providing services to taxonomists for standard genome sequencing and annotation.</title>
        <authorList>
            <consortium name="The Broad Institute Genomics Platform"/>
            <consortium name="The Broad Institute Genome Sequencing Center for Infectious Disease"/>
            <person name="Wu L."/>
            <person name="Ma J."/>
        </authorList>
    </citation>
    <scope>NUCLEOTIDE SEQUENCE [LARGE SCALE GENOMIC DNA]</scope>
    <source>
        <strain evidence="4">JCM 3389</strain>
    </source>
</reference>
<dbReference type="Pfam" id="PF06580">
    <property type="entry name" value="His_kinase"/>
    <property type="match status" value="1"/>
</dbReference>